<dbReference type="EMBL" id="BTGU01019800">
    <property type="protein sequence ID" value="GMN73950.1"/>
    <property type="molecule type" value="Genomic_DNA"/>
</dbReference>
<sequence>MSRPRYNPGPETREWWHPKTRPSRTTDPTLLQNTRDDQPRTFSHFPRISQPWHLLPRTSKGTNCAGTSIPRARRFFQGIETVIVRRGTTVMVSIAEL</sequence>
<dbReference type="Proteomes" id="UP001187192">
    <property type="component" value="Unassembled WGS sequence"/>
</dbReference>
<feature type="compositionally biased region" description="Polar residues" evidence="1">
    <location>
        <begin position="23"/>
        <end position="33"/>
    </location>
</feature>
<gene>
    <name evidence="2" type="ORF">TIFTF001_056157</name>
</gene>
<evidence type="ECO:0000313" key="3">
    <source>
        <dbReference type="Proteomes" id="UP001187192"/>
    </source>
</evidence>
<protein>
    <submittedName>
        <fullName evidence="2">Uncharacterized protein</fullName>
    </submittedName>
</protein>
<feature type="region of interest" description="Disordered" evidence="1">
    <location>
        <begin position="1"/>
        <end position="43"/>
    </location>
</feature>
<comment type="caution">
    <text evidence="2">The sequence shown here is derived from an EMBL/GenBank/DDBJ whole genome shotgun (WGS) entry which is preliminary data.</text>
</comment>
<organism evidence="2 3">
    <name type="scientific">Ficus carica</name>
    <name type="common">Common fig</name>
    <dbReference type="NCBI Taxonomy" id="3494"/>
    <lineage>
        <taxon>Eukaryota</taxon>
        <taxon>Viridiplantae</taxon>
        <taxon>Streptophyta</taxon>
        <taxon>Embryophyta</taxon>
        <taxon>Tracheophyta</taxon>
        <taxon>Spermatophyta</taxon>
        <taxon>Magnoliopsida</taxon>
        <taxon>eudicotyledons</taxon>
        <taxon>Gunneridae</taxon>
        <taxon>Pentapetalae</taxon>
        <taxon>rosids</taxon>
        <taxon>fabids</taxon>
        <taxon>Rosales</taxon>
        <taxon>Moraceae</taxon>
        <taxon>Ficeae</taxon>
        <taxon>Ficus</taxon>
    </lineage>
</organism>
<proteinExistence type="predicted"/>
<evidence type="ECO:0000256" key="1">
    <source>
        <dbReference type="SAM" id="MobiDB-lite"/>
    </source>
</evidence>
<name>A0AA88EFT2_FICCA</name>
<evidence type="ECO:0000313" key="2">
    <source>
        <dbReference type="EMBL" id="GMN73950.1"/>
    </source>
</evidence>
<keyword evidence="3" id="KW-1185">Reference proteome</keyword>
<feature type="non-terminal residue" evidence="2">
    <location>
        <position position="97"/>
    </location>
</feature>
<dbReference type="AlphaFoldDB" id="A0AA88EFT2"/>
<accession>A0AA88EFT2</accession>
<reference evidence="2" key="1">
    <citation type="submission" date="2023-07" db="EMBL/GenBank/DDBJ databases">
        <title>draft genome sequence of fig (Ficus carica).</title>
        <authorList>
            <person name="Takahashi T."/>
            <person name="Nishimura K."/>
        </authorList>
    </citation>
    <scope>NUCLEOTIDE SEQUENCE</scope>
</reference>